<dbReference type="CDD" id="cd18037">
    <property type="entry name" value="DEXSc_Pif1_like"/>
    <property type="match status" value="1"/>
</dbReference>
<dbReference type="GO" id="GO:0003678">
    <property type="term" value="F:DNA helicase activity"/>
    <property type="evidence" value="ECO:0007669"/>
    <property type="project" value="InterPro"/>
</dbReference>
<proteinExistence type="predicted"/>
<evidence type="ECO:0000256" key="5">
    <source>
        <dbReference type="ARBA" id="ARBA00022840"/>
    </source>
</evidence>
<dbReference type="InterPro" id="IPR027417">
    <property type="entry name" value="P-loop_NTPase"/>
</dbReference>
<dbReference type="EMBL" id="MN740751">
    <property type="protein sequence ID" value="QHU10191.1"/>
    <property type="molecule type" value="Genomic_DNA"/>
</dbReference>
<evidence type="ECO:0000256" key="7">
    <source>
        <dbReference type="ARBA" id="ARBA00023204"/>
    </source>
</evidence>
<dbReference type="PANTHER" id="PTHR47642:SF5">
    <property type="entry name" value="ATP-DEPENDENT DNA HELICASE"/>
    <property type="match status" value="1"/>
</dbReference>
<sequence length="518" mass="58030">MSGIQLSPEQQYALDRFNNGENLFITGPGGTGKTKLISYFVRSADERAIKIDVCALTGCAALLLNCGARTLHSWSGIRLAKGPREKLIASVLKNRRALANWKKAKILVIDEVSMMSEKIFELCDDIGRAVRKVNRPFGGIQIICTGDFYQLPPVGTPGEPDTERFCFESERWVTIFKNENHIQLHTMFRQKDPKYREILLQIRKGELEKENAEILQTRVKRTYNPEEHGGCVLTKLFPVRSRAEYINQLMYAKIEQDENVYMCNRKTACKTYVESGVPIKTADLLKCDMLTEKEKEMHLEQLLSNSPAVESLSLKVGTAVMCLTNLDLEAGICNGSQGIIVKFVPAGEGLITAGTVLGELAPVVRFTNGCVRVIERHVWQSDEYPSLYISQYPLCLAWALTIHKIQGATMDMAEMDLGNAIFEYGQTYVALSRIQTLDGLYLSAFHPQRIKANPKVRAFYDSIIQTPIAMQPVETTTVDWEQFAHTSDDTPDDTNIKAPAPVASVPAMKDPNVKVIRL</sequence>
<accession>A0A6C0JZ66</accession>
<dbReference type="InterPro" id="IPR049163">
    <property type="entry name" value="Pif1-like_2B_dom"/>
</dbReference>
<organism evidence="10">
    <name type="scientific">viral metagenome</name>
    <dbReference type="NCBI Taxonomy" id="1070528"/>
    <lineage>
        <taxon>unclassified sequences</taxon>
        <taxon>metagenomes</taxon>
        <taxon>organismal metagenomes</taxon>
    </lineage>
</organism>
<dbReference type="SUPFAM" id="SSF52540">
    <property type="entry name" value="P-loop containing nucleoside triphosphate hydrolases"/>
    <property type="match status" value="2"/>
</dbReference>
<dbReference type="PANTHER" id="PTHR47642">
    <property type="entry name" value="ATP-DEPENDENT DNA HELICASE"/>
    <property type="match status" value="1"/>
</dbReference>
<evidence type="ECO:0000256" key="4">
    <source>
        <dbReference type="ARBA" id="ARBA00022806"/>
    </source>
</evidence>
<dbReference type="CDD" id="cd18809">
    <property type="entry name" value="SF1_C_RecD"/>
    <property type="match status" value="1"/>
</dbReference>
<dbReference type="InterPro" id="IPR003593">
    <property type="entry name" value="AAA+_ATPase"/>
</dbReference>
<evidence type="ECO:0000256" key="6">
    <source>
        <dbReference type="ARBA" id="ARBA00023125"/>
    </source>
</evidence>
<evidence type="ECO:0000259" key="9">
    <source>
        <dbReference type="SMART" id="SM00382"/>
    </source>
</evidence>
<dbReference type="InterPro" id="IPR051055">
    <property type="entry name" value="PIF1_helicase"/>
</dbReference>
<keyword evidence="6" id="KW-0238">DNA-binding</keyword>
<keyword evidence="3" id="KW-0378">Hydrolase</keyword>
<keyword evidence="4" id="KW-0347">Helicase</keyword>
<dbReference type="GO" id="GO:0006281">
    <property type="term" value="P:DNA repair"/>
    <property type="evidence" value="ECO:0007669"/>
    <property type="project" value="InterPro"/>
</dbReference>
<keyword evidence="5" id="KW-0067">ATP-binding</keyword>
<evidence type="ECO:0000256" key="1">
    <source>
        <dbReference type="ARBA" id="ARBA00022741"/>
    </source>
</evidence>
<dbReference type="SMART" id="SM00382">
    <property type="entry name" value="AAA"/>
    <property type="match status" value="1"/>
</dbReference>
<dbReference type="AlphaFoldDB" id="A0A6C0JZ66"/>
<keyword evidence="7" id="KW-0234">DNA repair</keyword>
<dbReference type="Pfam" id="PF05970">
    <property type="entry name" value="PIF1"/>
    <property type="match status" value="1"/>
</dbReference>
<name>A0A6C0JZ66_9ZZZZ</name>
<reference evidence="10" key="1">
    <citation type="journal article" date="2020" name="Nature">
        <title>Giant virus diversity and host interactions through global metagenomics.</title>
        <authorList>
            <person name="Schulz F."/>
            <person name="Roux S."/>
            <person name="Paez-Espino D."/>
            <person name="Jungbluth S."/>
            <person name="Walsh D.A."/>
            <person name="Denef V.J."/>
            <person name="McMahon K.D."/>
            <person name="Konstantinidis K.T."/>
            <person name="Eloe-Fadrosh E.A."/>
            <person name="Kyrpides N.C."/>
            <person name="Woyke T."/>
        </authorList>
    </citation>
    <scope>NUCLEOTIDE SEQUENCE</scope>
    <source>
        <strain evidence="10">GVMAG-S-1101164-67</strain>
    </source>
</reference>
<keyword evidence="8" id="KW-0413">Isomerase</keyword>
<evidence type="ECO:0000256" key="3">
    <source>
        <dbReference type="ARBA" id="ARBA00022801"/>
    </source>
</evidence>
<feature type="domain" description="AAA+ ATPase" evidence="9">
    <location>
        <begin position="19"/>
        <end position="177"/>
    </location>
</feature>
<evidence type="ECO:0000313" key="10">
    <source>
        <dbReference type="EMBL" id="QHU10191.1"/>
    </source>
</evidence>
<dbReference type="InterPro" id="IPR010285">
    <property type="entry name" value="DNA_helicase_pif1-like_DEAD"/>
</dbReference>
<dbReference type="GO" id="GO:0000723">
    <property type="term" value="P:telomere maintenance"/>
    <property type="evidence" value="ECO:0007669"/>
    <property type="project" value="InterPro"/>
</dbReference>
<dbReference type="Pfam" id="PF21530">
    <property type="entry name" value="Pif1_2B_dom"/>
    <property type="match status" value="1"/>
</dbReference>
<protein>
    <recommendedName>
        <fullName evidence="9">AAA+ ATPase domain-containing protein</fullName>
    </recommendedName>
</protein>
<dbReference type="Gene3D" id="3.40.50.300">
    <property type="entry name" value="P-loop containing nucleotide triphosphate hydrolases"/>
    <property type="match status" value="1"/>
</dbReference>
<evidence type="ECO:0000256" key="8">
    <source>
        <dbReference type="ARBA" id="ARBA00023235"/>
    </source>
</evidence>
<keyword evidence="1" id="KW-0547">Nucleotide-binding</keyword>
<keyword evidence="2" id="KW-0227">DNA damage</keyword>
<evidence type="ECO:0000256" key="2">
    <source>
        <dbReference type="ARBA" id="ARBA00022763"/>
    </source>
</evidence>